<dbReference type="Pfam" id="PF05938">
    <property type="entry name" value="Self-incomp_S1"/>
    <property type="match status" value="1"/>
</dbReference>
<evidence type="ECO:0000313" key="7">
    <source>
        <dbReference type="EMBL" id="KAK4733088.1"/>
    </source>
</evidence>
<keyword evidence="5 6" id="KW-0732">Signal</keyword>
<evidence type="ECO:0000256" key="6">
    <source>
        <dbReference type="SAM" id="SignalP"/>
    </source>
</evidence>
<name>A0AAV9M4U4_9SOLN</name>
<proteinExistence type="inferred from homology"/>
<dbReference type="InterPro" id="IPR010264">
    <property type="entry name" value="Self-incomp_S1"/>
</dbReference>
<evidence type="ECO:0000256" key="5">
    <source>
        <dbReference type="ARBA" id="ARBA00022729"/>
    </source>
</evidence>
<organism evidence="7 8">
    <name type="scientific">Solanum pinnatisectum</name>
    <name type="common">tansyleaf nightshade</name>
    <dbReference type="NCBI Taxonomy" id="50273"/>
    <lineage>
        <taxon>Eukaryota</taxon>
        <taxon>Viridiplantae</taxon>
        <taxon>Streptophyta</taxon>
        <taxon>Embryophyta</taxon>
        <taxon>Tracheophyta</taxon>
        <taxon>Spermatophyta</taxon>
        <taxon>Magnoliopsida</taxon>
        <taxon>eudicotyledons</taxon>
        <taxon>Gunneridae</taxon>
        <taxon>Pentapetalae</taxon>
        <taxon>asterids</taxon>
        <taxon>lamiids</taxon>
        <taxon>Solanales</taxon>
        <taxon>Solanaceae</taxon>
        <taxon>Solanoideae</taxon>
        <taxon>Solaneae</taxon>
        <taxon>Solanum</taxon>
    </lineage>
</organism>
<keyword evidence="8" id="KW-1185">Reference proteome</keyword>
<protein>
    <recommendedName>
        <fullName evidence="9">S-protein homolog</fullName>
    </recommendedName>
</protein>
<comment type="similarity">
    <text evidence="2">Belongs to the plant self-incompatibility (S1) protein family.</text>
</comment>
<dbReference type="AlphaFoldDB" id="A0AAV9M4U4"/>
<dbReference type="EMBL" id="JAWPEI010000002">
    <property type="protein sequence ID" value="KAK4733088.1"/>
    <property type="molecule type" value="Genomic_DNA"/>
</dbReference>
<feature type="signal peptide" evidence="6">
    <location>
        <begin position="1"/>
        <end position="32"/>
    </location>
</feature>
<dbReference type="Proteomes" id="UP001311915">
    <property type="component" value="Unassembled WGS sequence"/>
</dbReference>
<reference evidence="7 8" key="1">
    <citation type="submission" date="2023-10" db="EMBL/GenBank/DDBJ databases">
        <title>Genome-Wide Identification Analysis in wild type Solanum Pinnatisectum Reveals Some Genes Defensing Phytophthora Infestans.</title>
        <authorList>
            <person name="Sun C."/>
        </authorList>
    </citation>
    <scope>NUCLEOTIDE SEQUENCE [LARGE SCALE GENOMIC DNA]</scope>
    <source>
        <strain evidence="7">LQN</strain>
        <tissue evidence="7">Leaf</tissue>
    </source>
</reference>
<dbReference type="GO" id="GO:0060320">
    <property type="term" value="P:rejection of self pollen"/>
    <property type="evidence" value="ECO:0007669"/>
    <property type="project" value="UniProtKB-KW"/>
</dbReference>
<evidence type="ECO:0000256" key="4">
    <source>
        <dbReference type="ARBA" id="ARBA00022525"/>
    </source>
</evidence>
<feature type="chain" id="PRO_5043541408" description="S-protein homolog" evidence="6">
    <location>
        <begin position="33"/>
        <end position="134"/>
    </location>
</feature>
<accession>A0AAV9M4U4</accession>
<evidence type="ECO:0000256" key="1">
    <source>
        <dbReference type="ARBA" id="ARBA00004613"/>
    </source>
</evidence>
<gene>
    <name evidence="7" type="ORF">R3W88_007349</name>
</gene>
<comment type="subcellular location">
    <subcellularLocation>
        <location evidence="1">Secreted</location>
    </subcellularLocation>
</comment>
<keyword evidence="4" id="KW-0964">Secreted</keyword>
<evidence type="ECO:0000313" key="8">
    <source>
        <dbReference type="Proteomes" id="UP001311915"/>
    </source>
</evidence>
<evidence type="ECO:0008006" key="9">
    <source>
        <dbReference type="Google" id="ProtNLM"/>
    </source>
</evidence>
<evidence type="ECO:0000256" key="3">
    <source>
        <dbReference type="ARBA" id="ARBA00022471"/>
    </source>
</evidence>
<dbReference type="GO" id="GO:0005576">
    <property type="term" value="C:extracellular region"/>
    <property type="evidence" value="ECO:0007669"/>
    <property type="project" value="UniProtKB-SubCell"/>
</dbReference>
<sequence>MKLPLSKSQNFINFLPIIYLLLLLQSSSIVKSEIWSWQVINDLKDPLILVCNSQDKYVPQTTLQPNSHLRWNVDINIKPTLASCDMHTSDFSKKGFFYVFDYDNYNAVCNKGHLCSWHARPDGLYLFSGGKLDF</sequence>
<comment type="caution">
    <text evidence="7">The sequence shown here is derived from an EMBL/GenBank/DDBJ whole genome shotgun (WGS) entry which is preliminary data.</text>
</comment>
<evidence type="ECO:0000256" key="2">
    <source>
        <dbReference type="ARBA" id="ARBA00005581"/>
    </source>
</evidence>
<keyword evidence="3" id="KW-0713">Self-incompatibility</keyword>